<dbReference type="PIRSF" id="PIRSF002741">
    <property type="entry name" value="MppA"/>
    <property type="match status" value="1"/>
</dbReference>
<dbReference type="Gene3D" id="3.10.105.10">
    <property type="entry name" value="Dipeptide-binding Protein, Domain 3"/>
    <property type="match status" value="1"/>
</dbReference>
<comment type="subcellular location">
    <subcellularLocation>
        <location evidence="1">Periplasm</location>
    </subcellularLocation>
</comment>
<evidence type="ECO:0000259" key="5">
    <source>
        <dbReference type="Pfam" id="PF00496"/>
    </source>
</evidence>
<protein>
    <submittedName>
        <fullName evidence="6">Dipeptide-binding protein</fullName>
    </submittedName>
</protein>
<dbReference type="GO" id="GO:0043190">
    <property type="term" value="C:ATP-binding cassette (ABC) transporter complex"/>
    <property type="evidence" value="ECO:0007669"/>
    <property type="project" value="InterPro"/>
</dbReference>
<feature type="signal peptide" evidence="4">
    <location>
        <begin position="1"/>
        <end position="26"/>
    </location>
</feature>
<reference evidence="7" key="1">
    <citation type="submission" date="2015-09" db="EMBL/GenBank/DDBJ databases">
        <authorList>
            <person name="Rodrigo-Torres L."/>
            <person name="Arahal D.R."/>
        </authorList>
    </citation>
    <scope>NUCLEOTIDE SEQUENCE [LARGE SCALE GENOMIC DNA]</scope>
    <source>
        <strain evidence="7">CECT 5091</strain>
    </source>
</reference>
<dbReference type="EMBL" id="CYUD01000009">
    <property type="protein sequence ID" value="CUK07879.1"/>
    <property type="molecule type" value="Genomic_DNA"/>
</dbReference>
<gene>
    <name evidence="6" type="primary">dppA_3</name>
    <name evidence="6" type="ORF">RUE5091_03004</name>
</gene>
<name>A0A0P1IE29_9RHOB</name>
<dbReference type="Proteomes" id="UP000051260">
    <property type="component" value="Unassembled WGS sequence"/>
</dbReference>
<dbReference type="CDD" id="cd08494">
    <property type="entry name" value="PBP2_NikA_DppA_OppA_like_6"/>
    <property type="match status" value="1"/>
</dbReference>
<evidence type="ECO:0000256" key="3">
    <source>
        <dbReference type="ARBA" id="ARBA00022729"/>
    </source>
</evidence>
<dbReference type="PANTHER" id="PTHR30290">
    <property type="entry name" value="PERIPLASMIC BINDING COMPONENT OF ABC TRANSPORTER"/>
    <property type="match status" value="1"/>
</dbReference>
<feature type="domain" description="Solute-binding protein family 5" evidence="5">
    <location>
        <begin position="72"/>
        <end position="399"/>
    </location>
</feature>
<evidence type="ECO:0000256" key="2">
    <source>
        <dbReference type="ARBA" id="ARBA00005695"/>
    </source>
</evidence>
<dbReference type="Gene3D" id="3.90.76.10">
    <property type="entry name" value="Dipeptide-binding Protein, Domain 1"/>
    <property type="match status" value="1"/>
</dbReference>
<dbReference type="InterPro" id="IPR030678">
    <property type="entry name" value="Peptide/Ni-bd"/>
</dbReference>
<proteinExistence type="inferred from homology"/>
<dbReference type="STRING" id="1715692.RUE5091_03004"/>
<evidence type="ECO:0000313" key="6">
    <source>
        <dbReference type="EMBL" id="CUK07879.1"/>
    </source>
</evidence>
<dbReference type="PANTHER" id="PTHR30290:SF38">
    <property type="entry name" value="D,D-DIPEPTIDE-BINDING PERIPLASMIC PROTEIN DDPA-RELATED"/>
    <property type="match status" value="1"/>
</dbReference>
<feature type="chain" id="PRO_5006065162" evidence="4">
    <location>
        <begin position="27"/>
        <end position="495"/>
    </location>
</feature>
<dbReference type="Gene3D" id="3.40.190.10">
    <property type="entry name" value="Periplasmic binding protein-like II"/>
    <property type="match status" value="1"/>
</dbReference>
<evidence type="ECO:0000256" key="1">
    <source>
        <dbReference type="ARBA" id="ARBA00004418"/>
    </source>
</evidence>
<evidence type="ECO:0000313" key="7">
    <source>
        <dbReference type="Proteomes" id="UP000051260"/>
    </source>
</evidence>
<dbReference type="SUPFAM" id="SSF53850">
    <property type="entry name" value="Periplasmic binding protein-like II"/>
    <property type="match status" value="1"/>
</dbReference>
<dbReference type="AlphaFoldDB" id="A0A0P1IE29"/>
<sequence>MTKQMFRTFVSGLAVGASLFATQALAKSDITIAMQLEPPHLDPTSAAAQAIDSVVYTNIFEGLTRFMGDGSVVPGLAESWEISEDGTVYTFKLREGVTFHDATVMDAEDVKFSLDRAMAEDSANAQKALFAGIESVEVVDPLTVKVTLSEPNGNFLFNMAWGDAVIVAPESIDNIKTNPVGTGAFTFGDWVQGDSITLNRYPSYWGDQPALETATFKFISDPTAAFAAMMAEDVDVFDNFPAPENLPQFEADPRFQVLVGSTEGETILSTNNKKPPFDDIRVRQALAHAIDRQAVIDGAMFGYGTPIGTHFAPHNPAYVDLTGNSAHDPEEAAKLLADAGYEEGFETTLHLPPPSYARRGGEIIAAQLADVGIKAEIINVEWAQWLESVFKGKDYGLTIISHTEPMDIGIYARPDYYFQYDSLDAQTLMETLNATTDPDERKKLLGDMQRLIATDYVNGYLFQLAKLGVAKVGVQGLWENAPTAAIDLTQISWAE</sequence>
<keyword evidence="7" id="KW-1185">Reference proteome</keyword>
<dbReference type="OrthoDB" id="9803988at2"/>
<dbReference type="RefSeq" id="WP_058282681.1">
    <property type="nucleotide sequence ID" value="NZ_CYUD01000009.1"/>
</dbReference>
<dbReference type="GO" id="GO:0030288">
    <property type="term" value="C:outer membrane-bounded periplasmic space"/>
    <property type="evidence" value="ECO:0007669"/>
    <property type="project" value="UniProtKB-ARBA"/>
</dbReference>
<organism evidence="6 7">
    <name type="scientific">Ruegeria denitrificans</name>
    <dbReference type="NCBI Taxonomy" id="1715692"/>
    <lineage>
        <taxon>Bacteria</taxon>
        <taxon>Pseudomonadati</taxon>
        <taxon>Pseudomonadota</taxon>
        <taxon>Alphaproteobacteria</taxon>
        <taxon>Rhodobacterales</taxon>
        <taxon>Roseobacteraceae</taxon>
        <taxon>Ruegeria</taxon>
    </lineage>
</organism>
<dbReference type="InterPro" id="IPR039424">
    <property type="entry name" value="SBP_5"/>
</dbReference>
<accession>A0A0P1IE29</accession>
<dbReference type="GO" id="GO:0015833">
    <property type="term" value="P:peptide transport"/>
    <property type="evidence" value="ECO:0007669"/>
    <property type="project" value="TreeGrafter"/>
</dbReference>
<dbReference type="Pfam" id="PF00496">
    <property type="entry name" value="SBP_bac_5"/>
    <property type="match status" value="1"/>
</dbReference>
<keyword evidence="3 4" id="KW-0732">Signal</keyword>
<dbReference type="InterPro" id="IPR000914">
    <property type="entry name" value="SBP_5_dom"/>
</dbReference>
<comment type="similarity">
    <text evidence="2">Belongs to the bacterial solute-binding protein 5 family.</text>
</comment>
<dbReference type="GO" id="GO:1904680">
    <property type="term" value="F:peptide transmembrane transporter activity"/>
    <property type="evidence" value="ECO:0007669"/>
    <property type="project" value="TreeGrafter"/>
</dbReference>
<evidence type="ECO:0000256" key="4">
    <source>
        <dbReference type="SAM" id="SignalP"/>
    </source>
</evidence>